<evidence type="ECO:0000256" key="2">
    <source>
        <dbReference type="ARBA" id="ARBA00005184"/>
    </source>
</evidence>
<dbReference type="GO" id="GO:0030599">
    <property type="term" value="F:pectinesterase activity"/>
    <property type="evidence" value="ECO:0007669"/>
    <property type="project" value="UniProtKB-UniRule"/>
</dbReference>
<feature type="signal peptide" evidence="12">
    <location>
        <begin position="1"/>
        <end position="17"/>
    </location>
</feature>
<keyword evidence="6 12" id="KW-0378">Hydrolase</keyword>
<evidence type="ECO:0000256" key="7">
    <source>
        <dbReference type="ARBA" id="ARBA00023085"/>
    </source>
</evidence>
<organism evidence="14 15">
    <name type="scientific">Linum trigynum</name>
    <dbReference type="NCBI Taxonomy" id="586398"/>
    <lineage>
        <taxon>Eukaryota</taxon>
        <taxon>Viridiplantae</taxon>
        <taxon>Streptophyta</taxon>
        <taxon>Embryophyta</taxon>
        <taxon>Tracheophyta</taxon>
        <taxon>Spermatophyta</taxon>
        <taxon>Magnoliopsida</taxon>
        <taxon>eudicotyledons</taxon>
        <taxon>Gunneridae</taxon>
        <taxon>Pentapetalae</taxon>
        <taxon>rosids</taxon>
        <taxon>fabids</taxon>
        <taxon>Malpighiales</taxon>
        <taxon>Linaceae</taxon>
        <taxon>Linum</taxon>
    </lineage>
</organism>
<evidence type="ECO:0000256" key="12">
    <source>
        <dbReference type="RuleBase" id="RU000589"/>
    </source>
</evidence>
<comment type="function">
    <text evidence="10">Acts in the modification of cell walls via demethylesterification of cell wall pectin.</text>
</comment>
<evidence type="ECO:0000256" key="1">
    <source>
        <dbReference type="ARBA" id="ARBA00004191"/>
    </source>
</evidence>
<evidence type="ECO:0000256" key="4">
    <source>
        <dbReference type="ARBA" id="ARBA00013229"/>
    </source>
</evidence>
<dbReference type="PANTHER" id="PTHR31321:SF120">
    <property type="entry name" value="PECTINESTERASE 52-RELATED"/>
    <property type="match status" value="1"/>
</dbReference>
<keyword evidence="5" id="KW-0964">Secreted</keyword>
<evidence type="ECO:0000256" key="5">
    <source>
        <dbReference type="ARBA" id="ARBA00022512"/>
    </source>
</evidence>
<evidence type="ECO:0000259" key="13">
    <source>
        <dbReference type="Pfam" id="PF01095"/>
    </source>
</evidence>
<keyword evidence="12" id="KW-0732">Signal</keyword>
<dbReference type="InterPro" id="IPR012334">
    <property type="entry name" value="Pectin_lyas_fold"/>
</dbReference>
<dbReference type="Gene3D" id="2.160.20.10">
    <property type="entry name" value="Single-stranded right-handed beta-helix, Pectin lyase-like"/>
    <property type="match status" value="1"/>
</dbReference>
<evidence type="ECO:0000313" key="15">
    <source>
        <dbReference type="Proteomes" id="UP001497516"/>
    </source>
</evidence>
<comment type="catalytic activity">
    <reaction evidence="9 12">
        <text>[(1-&gt;4)-alpha-D-galacturonosyl methyl ester](n) + n H2O = [(1-&gt;4)-alpha-D-galacturonosyl](n) + n methanol + n H(+)</text>
        <dbReference type="Rhea" id="RHEA:22380"/>
        <dbReference type="Rhea" id="RHEA-COMP:14570"/>
        <dbReference type="Rhea" id="RHEA-COMP:14573"/>
        <dbReference type="ChEBI" id="CHEBI:15377"/>
        <dbReference type="ChEBI" id="CHEBI:15378"/>
        <dbReference type="ChEBI" id="CHEBI:17790"/>
        <dbReference type="ChEBI" id="CHEBI:140522"/>
        <dbReference type="ChEBI" id="CHEBI:140523"/>
        <dbReference type="EC" id="3.1.1.11"/>
    </reaction>
</comment>
<dbReference type="InterPro" id="IPR011050">
    <property type="entry name" value="Pectin_lyase_fold/virulence"/>
</dbReference>
<comment type="pathway">
    <text evidence="2 12">Glycan metabolism; pectin degradation; 2-dehydro-3-deoxy-D-gluconate from pectin: step 1/5.</text>
</comment>
<evidence type="ECO:0000256" key="3">
    <source>
        <dbReference type="ARBA" id="ARBA00008891"/>
    </source>
</evidence>
<feature type="chain" id="PRO_5043096244" description="Pectinesterase" evidence="12">
    <location>
        <begin position="18"/>
        <end position="356"/>
    </location>
</feature>
<keyword evidence="8" id="KW-0325">Glycoprotein</keyword>
<dbReference type="GO" id="GO:0045490">
    <property type="term" value="P:pectin catabolic process"/>
    <property type="evidence" value="ECO:0007669"/>
    <property type="project" value="UniProtKB-UniRule"/>
</dbReference>
<dbReference type="InterPro" id="IPR000070">
    <property type="entry name" value="Pectinesterase_cat"/>
</dbReference>
<dbReference type="EMBL" id="OZ034819">
    <property type="protein sequence ID" value="CAL1393213.1"/>
    <property type="molecule type" value="Genomic_DNA"/>
</dbReference>
<feature type="domain" description="Pectinesterase catalytic" evidence="13">
    <location>
        <begin position="44"/>
        <end position="131"/>
    </location>
</feature>
<dbReference type="PANTHER" id="PTHR31321">
    <property type="entry name" value="ACYL-COA THIOESTER HYDROLASE YBHC-RELATED"/>
    <property type="match status" value="1"/>
</dbReference>
<evidence type="ECO:0000256" key="8">
    <source>
        <dbReference type="ARBA" id="ARBA00023180"/>
    </source>
</evidence>
<keyword evidence="5" id="KW-0134">Cell wall</keyword>
<dbReference type="PROSITE" id="PS00503">
    <property type="entry name" value="PECTINESTERASE_2"/>
    <property type="match status" value="1"/>
</dbReference>
<dbReference type="SUPFAM" id="SSF51126">
    <property type="entry name" value="Pectin lyase-like"/>
    <property type="match status" value="1"/>
</dbReference>
<comment type="similarity">
    <text evidence="3">Belongs to the pectinesterase family.</text>
</comment>
<dbReference type="InterPro" id="IPR033131">
    <property type="entry name" value="Pectinesterase_Asp_AS"/>
</dbReference>
<evidence type="ECO:0000256" key="6">
    <source>
        <dbReference type="ARBA" id="ARBA00022801"/>
    </source>
</evidence>
<dbReference type="Pfam" id="PF01095">
    <property type="entry name" value="Pectinesterase"/>
    <property type="match status" value="2"/>
</dbReference>
<dbReference type="AlphaFoldDB" id="A0AAV2F4N3"/>
<comment type="subcellular location">
    <subcellularLocation>
        <location evidence="1">Secreted</location>
        <location evidence="1">Cell wall</location>
    </subcellularLocation>
</comment>
<evidence type="ECO:0000256" key="11">
    <source>
        <dbReference type="PROSITE-ProRule" id="PRU10040"/>
    </source>
</evidence>
<proteinExistence type="inferred from homology"/>
<evidence type="ECO:0000256" key="10">
    <source>
        <dbReference type="ARBA" id="ARBA00057335"/>
    </source>
</evidence>
<dbReference type="GO" id="GO:0042545">
    <property type="term" value="P:cell wall modification"/>
    <property type="evidence" value="ECO:0007669"/>
    <property type="project" value="UniProtKB-UniRule"/>
</dbReference>
<feature type="domain" description="Pectinesterase catalytic" evidence="13">
    <location>
        <begin position="168"/>
        <end position="326"/>
    </location>
</feature>
<name>A0AAV2F4N3_9ROSI</name>
<keyword evidence="7 12" id="KW-0063">Aspartyl esterase</keyword>
<dbReference type="EC" id="3.1.1.11" evidence="4 12"/>
<evidence type="ECO:0000313" key="14">
    <source>
        <dbReference type="EMBL" id="CAL1393213.1"/>
    </source>
</evidence>
<protein>
    <recommendedName>
        <fullName evidence="4 12">Pectinesterase</fullName>
        <ecNumber evidence="4 12">3.1.1.11</ecNumber>
    </recommendedName>
</protein>
<sequence length="356" mass="39021">MAGIMMLLATILVLSNSVVKDHAAALDCGGKPSSWGGANYRFVGKGGFKTVQAAIDSIPSYNKWWIKVHIQQGTYVEQVTIPYDKPCVFLEGEGQKETTIIYNGHNQMDQSATFSSYPPNVVAKGITFQNSYNLRTSIPKIYSPNPGTGPGPIDGNLVDEPYGNGIVPALAARVYGDKTAFYDCSFVGVQDTLWDATGRHYFSNCYIQGAVDFIFGRGQSFYENAEIYATGGGYITAQGRATMNDPSGFVFFGGSVGASPGVSICLGRAYGPYSRVIFQSTYMTAAIDPHGWDAWRYVGQEKNIFYVEANCKGPGSDRSKRVPWEKNLDRYPSLLRQYSRDAFVNRDGWIGNQPTS</sequence>
<accession>A0AAV2F4N3</accession>
<dbReference type="Proteomes" id="UP001497516">
    <property type="component" value="Chromosome 6"/>
</dbReference>
<evidence type="ECO:0000256" key="9">
    <source>
        <dbReference type="ARBA" id="ARBA00047928"/>
    </source>
</evidence>
<keyword evidence="15" id="KW-1185">Reference proteome</keyword>
<reference evidence="14 15" key="1">
    <citation type="submission" date="2024-04" db="EMBL/GenBank/DDBJ databases">
        <authorList>
            <person name="Fracassetti M."/>
        </authorList>
    </citation>
    <scope>NUCLEOTIDE SEQUENCE [LARGE SCALE GENOMIC DNA]</scope>
</reference>
<feature type="active site" evidence="11">
    <location>
        <position position="212"/>
    </location>
</feature>
<gene>
    <name evidence="14" type="ORF">LTRI10_LOCUS33807</name>
</gene>
<dbReference type="FunFam" id="2.160.20.10:FF:000013">
    <property type="entry name" value="Pectinesterase"/>
    <property type="match status" value="1"/>
</dbReference>